<dbReference type="OrthoDB" id="10253098at2759"/>
<evidence type="ECO:0000256" key="12">
    <source>
        <dbReference type="PIRSR" id="PIRSR038084-3"/>
    </source>
</evidence>
<evidence type="ECO:0000259" key="14">
    <source>
        <dbReference type="Pfam" id="PF21183"/>
    </source>
</evidence>
<dbReference type="PIRSF" id="PIRSF038084">
    <property type="entry name" value="HAT-B_cat"/>
    <property type="match status" value="1"/>
</dbReference>
<dbReference type="Gene3D" id="1.10.10.390">
    <property type="match status" value="1"/>
</dbReference>
<evidence type="ECO:0000256" key="11">
    <source>
        <dbReference type="PIRSR" id="PIRSR038084-2"/>
    </source>
</evidence>
<evidence type="ECO:0000256" key="10">
    <source>
        <dbReference type="PIRSR" id="PIRSR038084-1"/>
    </source>
</evidence>
<dbReference type="GO" id="GO:0005634">
    <property type="term" value="C:nucleus"/>
    <property type="evidence" value="ECO:0007669"/>
    <property type="project" value="UniProtKB-SubCell"/>
</dbReference>
<dbReference type="Gene3D" id="3.90.360.10">
    <property type="entry name" value="Histone acetyl transferase 1 (HAT1), N-terminal domain"/>
    <property type="match status" value="1"/>
</dbReference>
<gene>
    <name evidence="15" type="ORF">BSL78_27803</name>
</gene>
<evidence type="ECO:0000256" key="8">
    <source>
        <dbReference type="ARBA" id="ARBA00048017"/>
    </source>
</evidence>
<comment type="caution">
    <text evidence="15">The sequence shown here is derived from an EMBL/GenBank/DDBJ whole genome shotgun (WGS) entry which is preliminary data.</text>
</comment>
<evidence type="ECO:0000256" key="2">
    <source>
        <dbReference type="ARBA" id="ARBA00010543"/>
    </source>
</evidence>
<evidence type="ECO:0000256" key="9">
    <source>
        <dbReference type="PIRNR" id="PIRNR038084"/>
    </source>
</evidence>
<name>A0A2G8JI07_STIJA</name>
<feature type="active site" description="Proton donor/acceptor" evidence="10">
    <location>
        <position position="265"/>
    </location>
</feature>
<dbReference type="AlphaFoldDB" id="A0A2G8JI07"/>
<evidence type="ECO:0000256" key="4">
    <source>
        <dbReference type="ARBA" id="ARBA00021268"/>
    </source>
</evidence>
<dbReference type="InterPro" id="IPR019467">
    <property type="entry name" value="Hat1_N"/>
</dbReference>
<feature type="binding site" evidence="11">
    <location>
        <begin position="230"/>
        <end position="232"/>
    </location>
    <ligand>
        <name>acetyl-CoA</name>
        <dbReference type="ChEBI" id="CHEBI:57288"/>
    </ligand>
</feature>
<dbReference type="STRING" id="307972.A0A2G8JI07"/>
<evidence type="ECO:0000313" key="15">
    <source>
        <dbReference type="EMBL" id="PIK35373.1"/>
    </source>
</evidence>
<dbReference type="GO" id="GO:0042393">
    <property type="term" value="F:histone binding"/>
    <property type="evidence" value="ECO:0007669"/>
    <property type="project" value="InterPro"/>
</dbReference>
<reference evidence="15 16" key="1">
    <citation type="journal article" date="2017" name="PLoS Biol.">
        <title>The sea cucumber genome provides insights into morphological evolution and visceral regeneration.</title>
        <authorList>
            <person name="Zhang X."/>
            <person name="Sun L."/>
            <person name="Yuan J."/>
            <person name="Sun Y."/>
            <person name="Gao Y."/>
            <person name="Zhang L."/>
            <person name="Li S."/>
            <person name="Dai H."/>
            <person name="Hamel J.F."/>
            <person name="Liu C."/>
            <person name="Yu Y."/>
            <person name="Liu S."/>
            <person name="Lin W."/>
            <person name="Guo K."/>
            <person name="Jin S."/>
            <person name="Xu P."/>
            <person name="Storey K.B."/>
            <person name="Huan P."/>
            <person name="Zhang T."/>
            <person name="Zhou Y."/>
            <person name="Zhang J."/>
            <person name="Lin C."/>
            <person name="Li X."/>
            <person name="Xing L."/>
            <person name="Huo D."/>
            <person name="Sun M."/>
            <person name="Wang L."/>
            <person name="Mercier A."/>
            <person name="Li F."/>
            <person name="Yang H."/>
            <person name="Xiang J."/>
        </authorList>
    </citation>
    <scope>NUCLEOTIDE SEQUENCE [LARGE SCALE GENOMIC DNA]</scope>
    <source>
        <strain evidence="15">Shaxun</strain>
        <tissue evidence="15">Muscle</tissue>
    </source>
</reference>
<dbReference type="GO" id="GO:0004402">
    <property type="term" value="F:histone acetyltransferase activity"/>
    <property type="evidence" value="ECO:0007669"/>
    <property type="project" value="UniProtKB-UniRule"/>
</dbReference>
<dbReference type="Pfam" id="PF21183">
    <property type="entry name" value="HAT1_C"/>
    <property type="match status" value="1"/>
</dbReference>
<dbReference type="EMBL" id="MRZV01001917">
    <property type="protein sequence ID" value="PIK35373.1"/>
    <property type="molecule type" value="Genomic_DNA"/>
</dbReference>
<dbReference type="GO" id="GO:0031509">
    <property type="term" value="P:subtelomeric heterochromatin formation"/>
    <property type="evidence" value="ECO:0007669"/>
    <property type="project" value="InterPro"/>
</dbReference>
<feature type="site" description="Interaction with histone H4 N-terminus" evidence="12">
    <location>
        <position position="188"/>
    </location>
</feature>
<organism evidence="15 16">
    <name type="scientific">Stichopus japonicus</name>
    <name type="common">Sea cucumber</name>
    <dbReference type="NCBI Taxonomy" id="307972"/>
    <lineage>
        <taxon>Eukaryota</taxon>
        <taxon>Metazoa</taxon>
        <taxon>Echinodermata</taxon>
        <taxon>Eleutherozoa</taxon>
        <taxon>Echinozoa</taxon>
        <taxon>Holothuroidea</taxon>
        <taxon>Aspidochirotacea</taxon>
        <taxon>Aspidochirotida</taxon>
        <taxon>Stichopodidae</taxon>
        <taxon>Apostichopus</taxon>
    </lineage>
</organism>
<dbReference type="EC" id="2.3.1.48" evidence="3 9"/>
<dbReference type="SUPFAM" id="SSF55729">
    <property type="entry name" value="Acyl-CoA N-acyltransferases (Nat)"/>
    <property type="match status" value="1"/>
</dbReference>
<keyword evidence="7 9" id="KW-0012">Acyltransferase</keyword>
<evidence type="ECO:0000256" key="3">
    <source>
        <dbReference type="ARBA" id="ARBA00013184"/>
    </source>
</evidence>
<dbReference type="Gene3D" id="3.40.630.30">
    <property type="match status" value="1"/>
</dbReference>
<keyword evidence="16" id="KW-1185">Reference proteome</keyword>
<dbReference type="Pfam" id="PF10394">
    <property type="entry name" value="Hat1_N"/>
    <property type="match status" value="1"/>
</dbReference>
<comment type="catalytic activity">
    <reaction evidence="8 9">
        <text>L-lysyl-[protein] + acetyl-CoA = N(6)-acetyl-L-lysyl-[protein] + CoA + H(+)</text>
        <dbReference type="Rhea" id="RHEA:45948"/>
        <dbReference type="Rhea" id="RHEA-COMP:9752"/>
        <dbReference type="Rhea" id="RHEA-COMP:10731"/>
        <dbReference type="ChEBI" id="CHEBI:15378"/>
        <dbReference type="ChEBI" id="CHEBI:29969"/>
        <dbReference type="ChEBI" id="CHEBI:57287"/>
        <dbReference type="ChEBI" id="CHEBI:57288"/>
        <dbReference type="ChEBI" id="CHEBI:61930"/>
        <dbReference type="EC" id="2.3.1.48"/>
    </reaction>
</comment>
<dbReference type="GO" id="GO:0000781">
    <property type="term" value="C:chromosome, telomeric region"/>
    <property type="evidence" value="ECO:0007669"/>
    <property type="project" value="GOC"/>
</dbReference>
<keyword evidence="5 9" id="KW-0808">Transferase</keyword>
<comment type="subcellular location">
    <subcellularLocation>
        <location evidence="1">Nucleus</location>
    </subcellularLocation>
</comment>
<dbReference type="Proteomes" id="UP000230750">
    <property type="component" value="Unassembled WGS sequence"/>
</dbReference>
<evidence type="ECO:0000256" key="5">
    <source>
        <dbReference type="ARBA" id="ARBA00022679"/>
    </source>
</evidence>
<accession>A0A2G8JI07</accession>
<dbReference type="InterPro" id="IPR048776">
    <property type="entry name" value="HAT1_C"/>
</dbReference>
<evidence type="ECO:0000256" key="1">
    <source>
        <dbReference type="ARBA" id="ARBA00004123"/>
    </source>
</evidence>
<evidence type="ECO:0000256" key="6">
    <source>
        <dbReference type="ARBA" id="ARBA00023242"/>
    </source>
</evidence>
<feature type="domain" description="Histone acetyl transferase HAT1 N-terminal" evidence="13">
    <location>
        <begin position="15"/>
        <end position="176"/>
    </location>
</feature>
<feature type="domain" description="Histone acetyltransferase type B catalytic subunit C-terminal" evidence="14">
    <location>
        <begin position="275"/>
        <end position="325"/>
    </location>
</feature>
<dbReference type="PANTHER" id="PTHR12046">
    <property type="entry name" value="HISTONE ACETYLTRANSFERASE TYPE B CATALYTIC SUBUNIT"/>
    <property type="match status" value="1"/>
</dbReference>
<evidence type="ECO:0000313" key="16">
    <source>
        <dbReference type="Proteomes" id="UP000230750"/>
    </source>
</evidence>
<proteinExistence type="inferred from homology"/>
<evidence type="ECO:0000259" key="13">
    <source>
        <dbReference type="Pfam" id="PF10394"/>
    </source>
</evidence>
<sequence>MAEAEILKAELAEFVCGANDVIELKLVRDVNDIFDDTKIFRPEFTHQLFGQNENIFGYKELKIQLYFSAGSLNPYLAKTSSAEVDGKKYDGVKPDDVLKTIVDQLEIQPMSSLDHFIAKLPEESSFQPSGELLDSYSLDSADGSSTHFEIYKCDIREQKFKDYHSKMQTFLWWYIDAASYIDVDDDRWTYYTIMEKYSQNGNKQYAFVGYATLYRYYAYPDKIRPRISQFLILPPFQRRGHGCRFLRSIYSDIQKDSQVLDITVEDPSEEFVRLRDFVDCQDCGRLEAYTKDKLKGSFSQDMEKEAQSKYKINKKQARRVFEILKWMNVNQCDEEEVRSYRLEVKQRLNIPFQKQKSDYEKLKKVLKPEELTATMEGTSLEERQKTLESWYQELSSEYSKVVEKLQNS</sequence>
<evidence type="ECO:0000256" key="7">
    <source>
        <dbReference type="ARBA" id="ARBA00023315"/>
    </source>
</evidence>
<dbReference type="InterPro" id="IPR013523">
    <property type="entry name" value="Hist_AcTrfase_HAT1_C"/>
</dbReference>
<protein>
    <recommendedName>
        <fullName evidence="4 9">Histone acetyltransferase type B catalytic subunit</fullName>
        <ecNumber evidence="3 9">2.3.1.48</ecNumber>
    </recommendedName>
</protein>
<dbReference type="InterPro" id="IPR037113">
    <property type="entry name" value="Hat1_N_sf"/>
</dbReference>
<dbReference type="InterPro" id="IPR017380">
    <property type="entry name" value="Hist_AcTrfase_B-typ_cat-su"/>
</dbReference>
<feature type="region of interest" description="Interaction with histone H4 N-terminus" evidence="11">
    <location>
        <begin position="214"/>
        <end position="216"/>
    </location>
</feature>
<comment type="similarity">
    <text evidence="2 9">Belongs to the HAT1 family.</text>
</comment>
<dbReference type="InterPro" id="IPR016181">
    <property type="entry name" value="Acyl_CoA_acyltransferase"/>
</dbReference>
<keyword evidence="6" id="KW-0539">Nucleus</keyword>